<feature type="transmembrane region" description="Helical" evidence="1">
    <location>
        <begin position="72"/>
        <end position="89"/>
    </location>
</feature>
<dbReference type="AlphaFoldDB" id="A0A6B0TA13"/>
<evidence type="ECO:0000313" key="2">
    <source>
        <dbReference type="EMBL" id="MXR51720.1"/>
    </source>
</evidence>
<gene>
    <name evidence="2" type="ORF">GRX03_08905</name>
</gene>
<keyword evidence="1" id="KW-1133">Transmembrane helix</keyword>
<dbReference type="EMBL" id="WUUT01000003">
    <property type="protein sequence ID" value="MXR51720.1"/>
    <property type="molecule type" value="Genomic_DNA"/>
</dbReference>
<protein>
    <submittedName>
        <fullName evidence="2">DUF2304 family protein</fullName>
    </submittedName>
</protein>
<accession>A0A6B0TA13</accession>
<keyword evidence="3" id="KW-1185">Reference proteome</keyword>
<evidence type="ECO:0000313" key="3">
    <source>
        <dbReference type="Proteomes" id="UP000466535"/>
    </source>
</evidence>
<dbReference type="InterPro" id="IPR019277">
    <property type="entry name" value="DUF2304"/>
</dbReference>
<dbReference type="Proteomes" id="UP000466535">
    <property type="component" value="Unassembled WGS sequence"/>
</dbReference>
<dbReference type="OrthoDB" id="231625at2157"/>
<keyword evidence="1" id="KW-0812">Transmembrane</keyword>
<feature type="transmembrane region" description="Helical" evidence="1">
    <location>
        <begin position="33"/>
        <end position="52"/>
    </location>
</feature>
<proteinExistence type="predicted"/>
<evidence type="ECO:0000256" key="1">
    <source>
        <dbReference type="SAM" id="Phobius"/>
    </source>
</evidence>
<reference evidence="2 3" key="1">
    <citation type="submission" date="2019-12" db="EMBL/GenBank/DDBJ databases">
        <title>Isolation and characterization of three novel carbon monoxide-oxidizing members of Halobacteria from salione crusts and soils.</title>
        <authorList>
            <person name="Myers M.R."/>
            <person name="King G.M."/>
        </authorList>
    </citation>
    <scope>NUCLEOTIDE SEQUENCE [LARGE SCALE GENOMIC DNA]</scope>
    <source>
        <strain evidence="2 3">WSH3</strain>
    </source>
</reference>
<sequence length="117" mass="13095">MVEYTTVNVIAVLVGLVFLGNGLYLVRQGREAVFLFTMSLIVGTGLIVVGIYPDLFQFVATLLGLELKARAILVISNLTLFVVVTYLLNRIGRLYDKVSRLNEQVSLLRNELEEMDD</sequence>
<feature type="transmembrane region" description="Helical" evidence="1">
    <location>
        <begin position="6"/>
        <end position="26"/>
    </location>
</feature>
<keyword evidence="1" id="KW-0472">Membrane</keyword>
<comment type="caution">
    <text evidence="2">The sequence shown here is derived from an EMBL/GenBank/DDBJ whole genome shotgun (WGS) entry which is preliminary data.</text>
</comment>
<name>A0A6B0TA13_9EURY</name>
<dbReference type="Pfam" id="PF10066">
    <property type="entry name" value="DUF2304"/>
    <property type="match status" value="1"/>
</dbReference>
<organism evidence="2 3">
    <name type="scientific">Halovenus carboxidivorans</name>
    <dbReference type="NCBI Taxonomy" id="2692199"/>
    <lineage>
        <taxon>Archaea</taxon>
        <taxon>Methanobacteriati</taxon>
        <taxon>Methanobacteriota</taxon>
        <taxon>Stenosarchaea group</taxon>
        <taxon>Halobacteria</taxon>
        <taxon>Halobacteriales</taxon>
        <taxon>Haloarculaceae</taxon>
        <taxon>Halovenus</taxon>
    </lineage>
</organism>
<dbReference type="RefSeq" id="WP_159763857.1">
    <property type="nucleotide sequence ID" value="NZ_WUUT01000003.1"/>
</dbReference>